<evidence type="ECO:0000256" key="3">
    <source>
        <dbReference type="RuleBase" id="RU003479"/>
    </source>
</evidence>
<dbReference type="GO" id="GO:0051082">
    <property type="term" value="F:unfolded protein binding"/>
    <property type="evidence" value="ECO:0007669"/>
    <property type="project" value="TreeGrafter"/>
</dbReference>
<reference evidence="5 6" key="1">
    <citation type="journal article" date="2012" name="BMC Genomics">
        <title>Comparative genomic analysis and phylogenetic position of Theileria equi.</title>
        <authorList>
            <person name="Kappmeyer L.S."/>
            <person name="Thiagarajan M."/>
            <person name="Herndon D.R."/>
            <person name="Ramsay J.D."/>
            <person name="Caler E."/>
            <person name="Djikeng A."/>
            <person name="Gillespie J.J."/>
            <person name="Lau A.O."/>
            <person name="Roalson E.H."/>
            <person name="Silva J.C."/>
            <person name="Silva M.G."/>
            <person name="Suarez C.E."/>
            <person name="Ueti M.W."/>
            <person name="Nene V.M."/>
            <person name="Mealey R.H."/>
            <person name="Knowles D.P."/>
            <person name="Brayton K.A."/>
        </authorList>
    </citation>
    <scope>NUCLEOTIDE SEQUENCE [LARGE SCALE GENOMIC DNA]</scope>
    <source>
        <strain evidence="5 6">WA</strain>
    </source>
</reference>
<keyword evidence="2 3" id="KW-0143">Chaperone</keyword>
<evidence type="ECO:0000313" key="6">
    <source>
        <dbReference type="Proteomes" id="UP000031512"/>
    </source>
</evidence>
<organism evidence="5 6">
    <name type="scientific">Theileria equi strain WA</name>
    <dbReference type="NCBI Taxonomy" id="1537102"/>
    <lineage>
        <taxon>Eukaryota</taxon>
        <taxon>Sar</taxon>
        <taxon>Alveolata</taxon>
        <taxon>Apicomplexa</taxon>
        <taxon>Aconoidasida</taxon>
        <taxon>Piroplasmida</taxon>
        <taxon>Theileriidae</taxon>
        <taxon>Theileria</taxon>
    </lineage>
</organism>
<dbReference type="GeneID" id="15807286"/>
<feature type="region of interest" description="Disordered" evidence="4">
    <location>
        <begin position="34"/>
        <end position="53"/>
    </location>
</feature>
<dbReference type="AlphaFoldDB" id="L0AUE1"/>
<evidence type="ECO:0000256" key="2">
    <source>
        <dbReference type="ARBA" id="ARBA00023186"/>
    </source>
</evidence>
<dbReference type="Gene3D" id="2.30.33.40">
    <property type="entry name" value="GroES chaperonin"/>
    <property type="match status" value="2"/>
</dbReference>
<dbReference type="GO" id="GO:0051087">
    <property type="term" value="F:protein-folding chaperone binding"/>
    <property type="evidence" value="ECO:0007669"/>
    <property type="project" value="TreeGrafter"/>
</dbReference>
<gene>
    <name evidence="5" type="ORF">BEWA_020210</name>
</gene>
<dbReference type="InterPro" id="IPR011032">
    <property type="entry name" value="GroES-like_sf"/>
</dbReference>
<dbReference type="SMART" id="SM00883">
    <property type="entry name" value="Cpn10"/>
    <property type="match status" value="2"/>
</dbReference>
<evidence type="ECO:0000256" key="1">
    <source>
        <dbReference type="ARBA" id="ARBA00006975"/>
    </source>
</evidence>
<name>L0AUE1_THEEQ</name>
<dbReference type="GO" id="GO:0005524">
    <property type="term" value="F:ATP binding"/>
    <property type="evidence" value="ECO:0007669"/>
    <property type="project" value="InterPro"/>
</dbReference>
<dbReference type="Pfam" id="PF00166">
    <property type="entry name" value="Cpn10"/>
    <property type="match status" value="2"/>
</dbReference>
<dbReference type="VEuPathDB" id="PiroplasmaDB:BEWA_020210"/>
<evidence type="ECO:0000313" key="5">
    <source>
        <dbReference type="EMBL" id="AFZ79175.1"/>
    </source>
</evidence>
<proteinExistence type="inferred from homology"/>
<dbReference type="InterPro" id="IPR037124">
    <property type="entry name" value="Chaperonin_GroES_sf"/>
</dbReference>
<dbReference type="eggNOG" id="KOG1641">
    <property type="taxonomic scope" value="Eukaryota"/>
</dbReference>
<dbReference type="STRING" id="1537102.L0AUE1"/>
<sequence length="298" mass="32673">MLYYPLIIPLITPVFGFIPKSSNFNISTINKISSSSKEPSLRPSTHNRAKDNAYSLNSSNFPVDVESRPYGTGFTPTSSSTPFKYCGQTLDKDVSPINNYVLILKDQMQEFSQGGVYIGSKPNKEFVGRVLAVGPGKLIESTGAVVPVSVNVGDMVLFEPPEEESVLTYNNQKCVLITDDRVYATISLAGLSQQSAFVAERITPLHDRLFVRIIDTPTKTASGLVLAKSENRNENLMRAEIVAIGPGSFTDDGKLTPVKDLYVGDRILFSDSISDGGEFTCNQKQHAFVRYRSVLAKL</sequence>
<protein>
    <submittedName>
        <fullName evidence="5">GroES chaperonin family member protein</fullName>
    </submittedName>
</protein>
<evidence type="ECO:0000256" key="4">
    <source>
        <dbReference type="SAM" id="MobiDB-lite"/>
    </source>
</evidence>
<dbReference type="RefSeq" id="XP_004828841.1">
    <property type="nucleotide sequence ID" value="XM_004828784.1"/>
</dbReference>
<feature type="compositionally biased region" description="Low complexity" evidence="4">
    <location>
        <begin position="34"/>
        <end position="44"/>
    </location>
</feature>
<dbReference type="SUPFAM" id="SSF50129">
    <property type="entry name" value="GroES-like"/>
    <property type="match status" value="2"/>
</dbReference>
<dbReference type="PRINTS" id="PR00297">
    <property type="entry name" value="CHAPERONIN10"/>
</dbReference>
<dbReference type="PANTHER" id="PTHR10772:SF63">
    <property type="entry name" value="20 KDA CHAPERONIN, CHLOROPLASTIC"/>
    <property type="match status" value="1"/>
</dbReference>
<dbReference type="KEGG" id="beq:BEWA_020210"/>
<dbReference type="GO" id="GO:0046872">
    <property type="term" value="F:metal ion binding"/>
    <property type="evidence" value="ECO:0007669"/>
    <property type="project" value="TreeGrafter"/>
</dbReference>
<accession>L0AUE1</accession>
<dbReference type="GO" id="GO:0044183">
    <property type="term" value="F:protein folding chaperone"/>
    <property type="evidence" value="ECO:0007669"/>
    <property type="project" value="InterPro"/>
</dbReference>
<dbReference type="InterPro" id="IPR018369">
    <property type="entry name" value="Chaprnonin_Cpn10_CS"/>
</dbReference>
<dbReference type="Proteomes" id="UP000031512">
    <property type="component" value="Chromosome 1"/>
</dbReference>
<dbReference type="OrthoDB" id="184876at2759"/>
<keyword evidence="6" id="KW-1185">Reference proteome</keyword>
<dbReference type="CDD" id="cd00320">
    <property type="entry name" value="cpn10"/>
    <property type="match status" value="2"/>
</dbReference>
<dbReference type="InterPro" id="IPR020818">
    <property type="entry name" value="Chaperonin_GroES"/>
</dbReference>
<dbReference type="PANTHER" id="PTHR10772">
    <property type="entry name" value="10 KDA HEAT SHOCK PROTEIN"/>
    <property type="match status" value="1"/>
</dbReference>
<dbReference type="EMBL" id="CP001669">
    <property type="protein sequence ID" value="AFZ79175.1"/>
    <property type="molecule type" value="Genomic_DNA"/>
</dbReference>
<dbReference type="PROSITE" id="PS00681">
    <property type="entry name" value="CHAPERONINS_CPN10"/>
    <property type="match status" value="1"/>
</dbReference>
<comment type="similarity">
    <text evidence="1 3">Belongs to the GroES chaperonin family.</text>
</comment>